<proteinExistence type="predicted"/>
<sequence length="154" mass="17788">MSKRELVKNLYIEGKSIDDICVCAKITRAGFYYMKKDDFSKGIDWEALKLNALRDEKDLENKEAMFLNALIAEFDRFLESASRDELSLELLESLQKYAKTYWAIKAPKKIDTKALKFETAKKTIEEIISLAKDNEEVCEWLSANSDLILGKVFK</sequence>
<organism evidence="1 2">
    <name type="scientific">Helicobacter valdiviensis</name>
    <dbReference type="NCBI Taxonomy" id="1458358"/>
    <lineage>
        <taxon>Bacteria</taxon>
        <taxon>Pseudomonadati</taxon>
        <taxon>Campylobacterota</taxon>
        <taxon>Epsilonproteobacteria</taxon>
        <taxon>Campylobacterales</taxon>
        <taxon>Helicobacteraceae</taxon>
        <taxon>Helicobacter</taxon>
    </lineage>
</organism>
<name>A0A2W6MRR3_9HELI</name>
<reference evidence="1 2" key="1">
    <citation type="submission" date="2017-03" db="EMBL/GenBank/DDBJ databases">
        <title>Genomic and clinical evidence uncovers the enterohepatic species Helicobacter valdiviensis as a potential human intestinal pathogen.</title>
        <authorList>
            <person name="Fresia P."/>
            <person name="Jara R."/>
            <person name="Sierra R."/>
            <person name="Ferres I."/>
            <person name="Greif G."/>
            <person name="Iraola G."/>
            <person name="Collado L."/>
        </authorList>
    </citation>
    <scope>NUCLEOTIDE SEQUENCE [LARGE SCALE GENOMIC DNA]</scope>
    <source>
        <strain evidence="1 2">WBE14</strain>
    </source>
</reference>
<dbReference type="InterPro" id="IPR014926">
    <property type="entry name" value="Phage_D3112_Orf24"/>
</dbReference>
<dbReference type="EMBL" id="NBIU01000056">
    <property type="protein sequence ID" value="PZT47237.1"/>
    <property type="molecule type" value="Genomic_DNA"/>
</dbReference>
<evidence type="ECO:0000313" key="1">
    <source>
        <dbReference type="EMBL" id="PZT47237.1"/>
    </source>
</evidence>
<dbReference type="AlphaFoldDB" id="A0A2W6MRR3"/>
<dbReference type="Proteomes" id="UP000249746">
    <property type="component" value="Unassembled WGS sequence"/>
</dbReference>
<dbReference type="Pfam" id="PF08822">
    <property type="entry name" value="DUF1804"/>
    <property type="match status" value="1"/>
</dbReference>
<protein>
    <submittedName>
        <fullName evidence="1">DUF1804 domain-containing protein</fullName>
    </submittedName>
</protein>
<keyword evidence="2" id="KW-1185">Reference proteome</keyword>
<accession>A0A2W6MRR3</accession>
<gene>
    <name evidence="1" type="ORF">B6S12_10150</name>
</gene>
<dbReference type="RefSeq" id="WP_111230673.1">
    <property type="nucleotide sequence ID" value="NZ_NBIU01000056.1"/>
</dbReference>
<dbReference type="OrthoDB" id="5354848at2"/>
<evidence type="ECO:0000313" key="2">
    <source>
        <dbReference type="Proteomes" id="UP000249746"/>
    </source>
</evidence>
<comment type="caution">
    <text evidence="1">The sequence shown here is derived from an EMBL/GenBank/DDBJ whole genome shotgun (WGS) entry which is preliminary data.</text>
</comment>